<dbReference type="PROSITE" id="PS00107">
    <property type="entry name" value="PROTEIN_KINASE_ATP"/>
    <property type="match status" value="1"/>
</dbReference>
<dbReference type="InterPro" id="IPR001245">
    <property type="entry name" value="Ser-Thr/Tyr_kinase_cat_dom"/>
</dbReference>
<protein>
    <recommendedName>
        <fullName evidence="9">Tyrosine-protein kinase</fullName>
        <ecNumber evidence="9">2.7.10.2</ecNumber>
    </recommendedName>
</protein>
<dbReference type="SMART" id="SM00219">
    <property type="entry name" value="TyrKc"/>
    <property type="match status" value="1"/>
</dbReference>
<dbReference type="InterPro" id="IPR020635">
    <property type="entry name" value="Tyr_kinase_cat_dom"/>
</dbReference>
<dbReference type="InterPro" id="IPR000980">
    <property type="entry name" value="SH2"/>
</dbReference>
<feature type="domain" description="SH2" evidence="11">
    <location>
        <begin position="12"/>
        <end position="110"/>
    </location>
</feature>
<evidence type="ECO:0000256" key="9">
    <source>
        <dbReference type="RuleBase" id="RU362096"/>
    </source>
</evidence>
<evidence type="ECO:0000256" key="1">
    <source>
        <dbReference type="ARBA" id="ARBA00022679"/>
    </source>
</evidence>
<dbReference type="Gene3D" id="1.10.510.10">
    <property type="entry name" value="Transferase(Phosphotransferase) domain 1"/>
    <property type="match status" value="1"/>
</dbReference>
<dbReference type="Proteomes" id="UP000492821">
    <property type="component" value="Unassembled WGS sequence"/>
</dbReference>
<evidence type="ECO:0000256" key="8">
    <source>
        <dbReference type="PROSITE-ProRule" id="PRU10141"/>
    </source>
</evidence>
<reference evidence="13" key="1">
    <citation type="journal article" date="2013" name="Genetics">
        <title>The draft genome and transcriptome of Panagrellus redivivus are shaped by the harsh demands of a free-living lifestyle.</title>
        <authorList>
            <person name="Srinivasan J."/>
            <person name="Dillman A.R."/>
            <person name="Macchietto M.G."/>
            <person name="Heikkinen L."/>
            <person name="Lakso M."/>
            <person name="Fracchia K.M."/>
            <person name="Antoshechkin I."/>
            <person name="Mortazavi A."/>
            <person name="Wong G."/>
            <person name="Sternberg P.W."/>
        </authorList>
    </citation>
    <scope>NUCLEOTIDE SEQUENCE [LARGE SCALE GENOMIC DNA]</scope>
    <source>
        <strain evidence="13">MT8872</strain>
    </source>
</reference>
<comment type="catalytic activity">
    <reaction evidence="6 9">
        <text>L-tyrosyl-[protein] + ATP = O-phospho-L-tyrosyl-[protein] + ADP + H(+)</text>
        <dbReference type="Rhea" id="RHEA:10596"/>
        <dbReference type="Rhea" id="RHEA-COMP:10136"/>
        <dbReference type="Rhea" id="RHEA-COMP:20101"/>
        <dbReference type="ChEBI" id="CHEBI:15378"/>
        <dbReference type="ChEBI" id="CHEBI:30616"/>
        <dbReference type="ChEBI" id="CHEBI:46858"/>
        <dbReference type="ChEBI" id="CHEBI:61978"/>
        <dbReference type="ChEBI" id="CHEBI:456216"/>
        <dbReference type="EC" id="2.7.10.2"/>
    </reaction>
</comment>
<evidence type="ECO:0000256" key="5">
    <source>
        <dbReference type="ARBA" id="ARBA00023137"/>
    </source>
</evidence>
<evidence type="ECO:0000256" key="3">
    <source>
        <dbReference type="ARBA" id="ARBA00022777"/>
    </source>
</evidence>
<dbReference type="SMART" id="SM00252">
    <property type="entry name" value="SH2"/>
    <property type="match status" value="1"/>
</dbReference>
<dbReference type="PRINTS" id="PR00109">
    <property type="entry name" value="TYRKINASE"/>
</dbReference>
<keyword evidence="5 9" id="KW-0829">Tyrosine-protein kinase</keyword>
<dbReference type="CDD" id="cd10361">
    <property type="entry name" value="SH2_Fps_family"/>
    <property type="match status" value="1"/>
</dbReference>
<evidence type="ECO:0000256" key="2">
    <source>
        <dbReference type="ARBA" id="ARBA00022741"/>
    </source>
</evidence>
<evidence type="ECO:0000256" key="10">
    <source>
        <dbReference type="SAM" id="MobiDB-lite"/>
    </source>
</evidence>
<dbReference type="PROSITE" id="PS50001">
    <property type="entry name" value="SH2"/>
    <property type="match status" value="1"/>
</dbReference>
<keyword evidence="2 8" id="KW-0547">Nucleotide-binding</keyword>
<dbReference type="Gene3D" id="3.30.200.20">
    <property type="entry name" value="Phosphorylase Kinase, domain 1"/>
    <property type="match status" value="1"/>
</dbReference>
<dbReference type="PROSITE" id="PS00109">
    <property type="entry name" value="PROTEIN_KINASE_TYR"/>
    <property type="match status" value="1"/>
</dbReference>
<organism evidence="13 14">
    <name type="scientific">Panagrellus redivivus</name>
    <name type="common">Microworm</name>
    <dbReference type="NCBI Taxonomy" id="6233"/>
    <lineage>
        <taxon>Eukaryota</taxon>
        <taxon>Metazoa</taxon>
        <taxon>Ecdysozoa</taxon>
        <taxon>Nematoda</taxon>
        <taxon>Chromadorea</taxon>
        <taxon>Rhabditida</taxon>
        <taxon>Tylenchina</taxon>
        <taxon>Panagrolaimomorpha</taxon>
        <taxon>Panagrolaimoidea</taxon>
        <taxon>Panagrolaimidae</taxon>
        <taxon>Panagrellus</taxon>
    </lineage>
</organism>
<feature type="binding site" evidence="8">
    <location>
        <position position="154"/>
    </location>
    <ligand>
        <name>ATP</name>
        <dbReference type="ChEBI" id="CHEBI:30616"/>
    </ligand>
</feature>
<dbReference type="InterPro" id="IPR017441">
    <property type="entry name" value="Protein_kinase_ATP_BS"/>
</dbReference>
<dbReference type="Pfam" id="PF07714">
    <property type="entry name" value="PK_Tyr_Ser-Thr"/>
    <property type="match status" value="1"/>
</dbReference>
<dbReference type="AlphaFoldDB" id="A0A7E4UW37"/>
<evidence type="ECO:0000256" key="6">
    <source>
        <dbReference type="ARBA" id="ARBA00051245"/>
    </source>
</evidence>
<evidence type="ECO:0000256" key="7">
    <source>
        <dbReference type="PROSITE-ProRule" id="PRU00191"/>
    </source>
</evidence>
<dbReference type="Gene3D" id="3.30.505.10">
    <property type="entry name" value="SH2 domain"/>
    <property type="match status" value="1"/>
</dbReference>
<dbReference type="CDD" id="cd00192">
    <property type="entry name" value="PTKc"/>
    <property type="match status" value="1"/>
</dbReference>
<accession>A0A7E4UW37</accession>
<dbReference type="GO" id="GO:0005524">
    <property type="term" value="F:ATP binding"/>
    <property type="evidence" value="ECO:0007669"/>
    <property type="project" value="UniProtKB-UniRule"/>
</dbReference>
<feature type="compositionally biased region" description="Basic residues" evidence="10">
    <location>
        <begin position="406"/>
        <end position="415"/>
    </location>
</feature>
<dbReference type="SUPFAM" id="SSF55550">
    <property type="entry name" value="SH2 domain"/>
    <property type="match status" value="1"/>
</dbReference>
<name>A0A7E4UW37_PANRE</name>
<feature type="compositionally biased region" description="Low complexity" evidence="10">
    <location>
        <begin position="389"/>
        <end position="401"/>
    </location>
</feature>
<dbReference type="InterPro" id="IPR011009">
    <property type="entry name" value="Kinase-like_dom_sf"/>
</dbReference>
<dbReference type="PANTHER" id="PTHR24418">
    <property type="entry name" value="TYROSINE-PROTEIN KINASE"/>
    <property type="match status" value="1"/>
</dbReference>
<dbReference type="PROSITE" id="PS50011">
    <property type="entry name" value="PROTEIN_KINASE_DOM"/>
    <property type="match status" value="1"/>
</dbReference>
<keyword evidence="1 9" id="KW-0808">Transferase</keyword>
<dbReference type="FunFam" id="3.30.505.10:FF:000051">
    <property type="entry name" value="Tyrosine-protein kinase"/>
    <property type="match status" value="1"/>
</dbReference>
<dbReference type="InterPro" id="IPR008266">
    <property type="entry name" value="Tyr_kinase_AS"/>
</dbReference>
<dbReference type="EC" id="2.7.10.2" evidence="9"/>
<keyword evidence="7" id="KW-0727">SH2 domain</keyword>
<evidence type="ECO:0000256" key="4">
    <source>
        <dbReference type="ARBA" id="ARBA00022840"/>
    </source>
</evidence>
<evidence type="ECO:0000313" key="14">
    <source>
        <dbReference type="WBParaSite" id="Pan_g1351.t1"/>
    </source>
</evidence>
<evidence type="ECO:0000313" key="13">
    <source>
        <dbReference type="Proteomes" id="UP000492821"/>
    </source>
</evidence>
<dbReference type="InterPro" id="IPR050198">
    <property type="entry name" value="Non-receptor_tyrosine_kinases"/>
</dbReference>
<feature type="domain" description="Protein kinase" evidence="12">
    <location>
        <begin position="122"/>
        <end position="376"/>
    </location>
</feature>
<dbReference type="Pfam" id="PF00017">
    <property type="entry name" value="SH2"/>
    <property type="match status" value="1"/>
</dbReference>
<reference evidence="14" key="2">
    <citation type="submission" date="2020-10" db="UniProtKB">
        <authorList>
            <consortium name="WormBaseParasite"/>
        </authorList>
    </citation>
    <scope>IDENTIFICATION</scope>
</reference>
<sequence>MTIEKTIEHESWYHGLLPREDMKTMLKHNGDFLLRTSEPNAGERAVILSIMVHEDKEDMGMKHFVIRKIGIKVSIERYAFDTVTEMINFHLAKGEPISSKDTDTILRTPIGRQAWELGHDDVESTKKLGEGAYGEVHMGKLRLKSGVKVNVAIKMAKLESLTKEQIKEVMREARLMRSFDHPNVVKFYGVAAGTEPLMVVMELVDCGALDSYLGKNPTLPPEKRMEMCTQAAWGVEYLHHVRVCLHRDIAARNCLYGDNKVKISDFGLTREGTTYQMDPNRRVPIRWLAPEVLRTAMYSTKTDVWAFGIMCWEIFAGQEPYPGMTVAEVNGQVKQGYRMSFPENTPTEMSALILAKCWSESPNDRATMADVAHQLERITGLPRPPPVVSSTQHSSTSDQQTAVQNRSKKKSKKKK</sequence>
<keyword evidence="13" id="KW-1185">Reference proteome</keyword>
<keyword evidence="3 9" id="KW-0418">Kinase</keyword>
<proteinExistence type="inferred from homology"/>
<dbReference type="PRINTS" id="PR00401">
    <property type="entry name" value="SH2DOMAIN"/>
</dbReference>
<dbReference type="WBParaSite" id="Pan_g1351.t1">
    <property type="protein sequence ID" value="Pan_g1351.t1"/>
    <property type="gene ID" value="Pan_g1351"/>
</dbReference>
<dbReference type="InterPro" id="IPR035849">
    <property type="entry name" value="Fes/Fps/Fer_SH2"/>
</dbReference>
<comment type="similarity">
    <text evidence="9">Belongs to the protein kinase superfamily. Tyr protein kinase family.</text>
</comment>
<evidence type="ECO:0000259" key="11">
    <source>
        <dbReference type="PROSITE" id="PS50001"/>
    </source>
</evidence>
<keyword evidence="4 8" id="KW-0067">ATP-binding</keyword>
<dbReference type="FunFam" id="3.30.200.20:FF:000518">
    <property type="entry name" value="Tyrosine-protein kinase"/>
    <property type="match status" value="1"/>
</dbReference>
<dbReference type="InterPro" id="IPR000719">
    <property type="entry name" value="Prot_kinase_dom"/>
</dbReference>
<dbReference type="GO" id="GO:0004715">
    <property type="term" value="F:non-membrane spanning protein tyrosine kinase activity"/>
    <property type="evidence" value="ECO:0007669"/>
    <property type="project" value="UniProtKB-EC"/>
</dbReference>
<dbReference type="SUPFAM" id="SSF56112">
    <property type="entry name" value="Protein kinase-like (PK-like)"/>
    <property type="match status" value="1"/>
</dbReference>
<dbReference type="InterPro" id="IPR036860">
    <property type="entry name" value="SH2_dom_sf"/>
</dbReference>
<feature type="region of interest" description="Disordered" evidence="10">
    <location>
        <begin position="379"/>
        <end position="415"/>
    </location>
</feature>
<evidence type="ECO:0000259" key="12">
    <source>
        <dbReference type="PROSITE" id="PS50011"/>
    </source>
</evidence>